<comment type="caution">
    <text evidence="2">The sequence shown here is derived from an EMBL/GenBank/DDBJ whole genome shotgun (WGS) entry which is preliminary data.</text>
</comment>
<feature type="region of interest" description="Disordered" evidence="1">
    <location>
        <begin position="1"/>
        <end position="29"/>
    </location>
</feature>
<evidence type="ECO:0000313" key="2">
    <source>
        <dbReference type="EMBL" id="MCL6423449.1"/>
    </source>
</evidence>
<name>A0ABT0R0J8_9MICO</name>
<dbReference type="Proteomes" id="UP001203761">
    <property type="component" value="Unassembled WGS sequence"/>
</dbReference>
<feature type="compositionally biased region" description="Basic and acidic residues" evidence="1">
    <location>
        <begin position="20"/>
        <end position="29"/>
    </location>
</feature>
<evidence type="ECO:0000313" key="3">
    <source>
        <dbReference type="Proteomes" id="UP001203761"/>
    </source>
</evidence>
<dbReference type="InterPro" id="IPR022183">
    <property type="entry name" value="DUF3710"/>
</dbReference>
<accession>A0ABT0R0J8</accession>
<proteinExistence type="predicted"/>
<protein>
    <submittedName>
        <fullName evidence="2">DUF3710 domain-containing protein</fullName>
    </submittedName>
</protein>
<feature type="region of interest" description="Disordered" evidence="1">
    <location>
        <begin position="213"/>
        <end position="234"/>
    </location>
</feature>
<evidence type="ECO:0000256" key="1">
    <source>
        <dbReference type="SAM" id="MobiDB-lite"/>
    </source>
</evidence>
<organism evidence="2 3">
    <name type="scientific">Brachybacterium equifaecis</name>
    <dbReference type="NCBI Taxonomy" id="2910770"/>
    <lineage>
        <taxon>Bacteria</taxon>
        <taxon>Bacillati</taxon>
        <taxon>Actinomycetota</taxon>
        <taxon>Actinomycetes</taxon>
        <taxon>Micrococcales</taxon>
        <taxon>Dermabacteraceae</taxon>
        <taxon>Brachybacterium</taxon>
    </lineage>
</organism>
<dbReference type="EMBL" id="JAKNCJ010000003">
    <property type="protein sequence ID" value="MCL6423449.1"/>
    <property type="molecule type" value="Genomic_DNA"/>
</dbReference>
<dbReference type="RefSeq" id="WP_249737526.1">
    <property type="nucleotide sequence ID" value="NZ_JAKNCJ010000003.1"/>
</dbReference>
<feature type="compositionally biased region" description="Low complexity" evidence="1">
    <location>
        <begin position="1"/>
        <end position="19"/>
    </location>
</feature>
<reference evidence="2" key="1">
    <citation type="submission" date="2022-02" db="EMBL/GenBank/DDBJ databases">
        <authorList>
            <person name="Lee M."/>
            <person name="Kim S.-J."/>
            <person name="Jung M.-Y."/>
        </authorList>
    </citation>
    <scope>NUCLEOTIDE SEQUENCE</scope>
    <source>
        <strain evidence="2">JHP9</strain>
    </source>
</reference>
<keyword evidence="3" id="KW-1185">Reference proteome</keyword>
<dbReference type="Pfam" id="PF12502">
    <property type="entry name" value="DUF3710"/>
    <property type="match status" value="1"/>
</dbReference>
<sequence>MGLFSRRTAAARASGPADGAPEREVEQADPRPAHLAAGPFDLADAPSGDRIDLGGLQIPMRQGMELRMEIDQRTQAVTGANLLIDGSSLQLQAFAAPRSRGLWDEVRTSLRDSVVAQGGTAETRPGPFGTELLARLPLTRADGRVGYRPARFIGVDGPRWFVRAILTGPALGDAAAAEPFEALLSEVVVVRGAEAMAPQELIALTLPGQRPGLIPQQEGLPDPLARGPEITEIG</sequence>
<gene>
    <name evidence="2" type="ORF">Bequi_08620</name>
</gene>